<reference evidence="2" key="1">
    <citation type="journal article" date="2023" name="G3 (Bethesda)">
        <title>Genome assembly and association tests identify interacting loci associated with vigor, precocity, and sex in interspecific pistachio rootstocks.</title>
        <authorList>
            <person name="Palmer W."/>
            <person name="Jacygrad E."/>
            <person name="Sagayaradj S."/>
            <person name="Cavanaugh K."/>
            <person name="Han R."/>
            <person name="Bertier L."/>
            <person name="Beede B."/>
            <person name="Kafkas S."/>
            <person name="Golino D."/>
            <person name="Preece J."/>
            <person name="Michelmore R."/>
        </authorList>
    </citation>
    <scope>NUCLEOTIDE SEQUENCE [LARGE SCALE GENOMIC DNA]</scope>
</reference>
<dbReference type="EMBL" id="CM047745">
    <property type="protein sequence ID" value="KAJ0025607.1"/>
    <property type="molecule type" value="Genomic_DNA"/>
</dbReference>
<evidence type="ECO:0000313" key="1">
    <source>
        <dbReference type="EMBL" id="KAJ0025607.1"/>
    </source>
</evidence>
<protein>
    <submittedName>
        <fullName evidence="1">Uncharacterized protein</fullName>
    </submittedName>
</protein>
<proteinExistence type="predicted"/>
<evidence type="ECO:0000313" key="2">
    <source>
        <dbReference type="Proteomes" id="UP001163603"/>
    </source>
</evidence>
<dbReference type="Proteomes" id="UP001163603">
    <property type="component" value="Chromosome 10"/>
</dbReference>
<organism evidence="1 2">
    <name type="scientific">Pistacia integerrima</name>
    <dbReference type="NCBI Taxonomy" id="434235"/>
    <lineage>
        <taxon>Eukaryota</taxon>
        <taxon>Viridiplantae</taxon>
        <taxon>Streptophyta</taxon>
        <taxon>Embryophyta</taxon>
        <taxon>Tracheophyta</taxon>
        <taxon>Spermatophyta</taxon>
        <taxon>Magnoliopsida</taxon>
        <taxon>eudicotyledons</taxon>
        <taxon>Gunneridae</taxon>
        <taxon>Pentapetalae</taxon>
        <taxon>rosids</taxon>
        <taxon>malvids</taxon>
        <taxon>Sapindales</taxon>
        <taxon>Anacardiaceae</taxon>
        <taxon>Pistacia</taxon>
    </lineage>
</organism>
<comment type="caution">
    <text evidence="1">The sequence shown here is derived from an EMBL/GenBank/DDBJ whole genome shotgun (WGS) entry which is preliminary data.</text>
</comment>
<sequence length="25" mass="2741">MFLQTRGKSTKGGGFNSYFGSVQSR</sequence>
<gene>
    <name evidence="1" type="ORF">Pint_08301</name>
</gene>
<accession>A0ACC0XYB5</accession>
<name>A0ACC0XYB5_9ROSI</name>
<keyword evidence="2" id="KW-1185">Reference proteome</keyword>